<dbReference type="SMART" id="SM00850">
    <property type="entry name" value="LytTR"/>
    <property type="match status" value="1"/>
</dbReference>
<dbReference type="InterPro" id="IPR007492">
    <property type="entry name" value="LytTR_DNA-bd_dom"/>
</dbReference>
<dbReference type="Proteomes" id="UP000321638">
    <property type="component" value="Unassembled WGS sequence"/>
</dbReference>
<dbReference type="OrthoDB" id="7028951at2"/>
<evidence type="ECO:0000313" key="4">
    <source>
        <dbReference type="EMBL" id="TXL74433.1"/>
    </source>
</evidence>
<accession>A0A5C8PKK3</accession>
<feature type="compositionally biased region" description="Pro residues" evidence="1">
    <location>
        <begin position="131"/>
        <end position="144"/>
    </location>
</feature>
<feature type="transmembrane region" description="Helical" evidence="2">
    <location>
        <begin position="62"/>
        <end position="84"/>
    </location>
</feature>
<evidence type="ECO:0000256" key="2">
    <source>
        <dbReference type="SAM" id="Phobius"/>
    </source>
</evidence>
<keyword evidence="5" id="KW-1185">Reference proteome</keyword>
<dbReference type="EMBL" id="VDUZ01000018">
    <property type="protein sequence ID" value="TXL74433.1"/>
    <property type="molecule type" value="Genomic_DNA"/>
</dbReference>
<feature type="domain" description="HTH LytTR-type" evidence="3">
    <location>
        <begin position="173"/>
        <end position="262"/>
    </location>
</feature>
<dbReference type="PROSITE" id="PS50930">
    <property type="entry name" value="HTH_LYTTR"/>
    <property type="match status" value="1"/>
</dbReference>
<dbReference type="RefSeq" id="WP_147848112.1">
    <property type="nucleotide sequence ID" value="NZ_VDUZ01000018.1"/>
</dbReference>
<feature type="transmembrane region" description="Helical" evidence="2">
    <location>
        <begin position="26"/>
        <end position="50"/>
    </location>
</feature>
<evidence type="ECO:0000256" key="1">
    <source>
        <dbReference type="SAM" id="MobiDB-lite"/>
    </source>
</evidence>
<protein>
    <submittedName>
        <fullName evidence="4">LytTR family transcriptional regulator</fullName>
    </submittedName>
</protein>
<dbReference type="GO" id="GO:0003677">
    <property type="term" value="F:DNA binding"/>
    <property type="evidence" value="ECO:0007669"/>
    <property type="project" value="InterPro"/>
</dbReference>
<keyword evidence="2" id="KW-0812">Transmembrane</keyword>
<feature type="transmembrane region" description="Helical" evidence="2">
    <location>
        <begin position="96"/>
        <end position="115"/>
    </location>
</feature>
<reference evidence="4 5" key="1">
    <citation type="submission" date="2019-06" db="EMBL/GenBank/DDBJ databases">
        <title>New taxonomy in bacterial strain CC-CFT640, isolated from vineyard.</title>
        <authorList>
            <person name="Lin S.-Y."/>
            <person name="Tsai C.-F."/>
            <person name="Young C.-C."/>
        </authorList>
    </citation>
    <scope>NUCLEOTIDE SEQUENCE [LARGE SCALE GENOMIC DNA]</scope>
    <source>
        <strain evidence="4 5">CC-CFT640</strain>
    </source>
</reference>
<keyword evidence="2" id="KW-0472">Membrane</keyword>
<evidence type="ECO:0000259" key="3">
    <source>
        <dbReference type="PROSITE" id="PS50930"/>
    </source>
</evidence>
<gene>
    <name evidence="4" type="ORF">FHP25_16845</name>
</gene>
<sequence>MSIAAIVLAMIGPYGTYVDLPLPVRLVYWALSMACGWFLMMGLAMAINRIEPLQAWPVAGRMALAGVLGGVPMAGIAWTIEALFRRPLPLAAVPELLMNTTVLTVVLAIAIGQLVELRLQARAGAAEITAPPSPLAEPSPPPAAGPAQEAPTLPVAAAPAGNFLRRLPPELGRDLLALEMEDHYARVHTMRGSTLILMRLRDAVAELGGGSGLQVHRSWWVARDAVADVERAAGKLTLVLRNELRVPVSKTYREAVRATGWDGPRGASHG</sequence>
<dbReference type="AlphaFoldDB" id="A0A5C8PKK3"/>
<proteinExistence type="predicted"/>
<keyword evidence="2" id="KW-1133">Transmembrane helix</keyword>
<feature type="region of interest" description="Disordered" evidence="1">
    <location>
        <begin position="130"/>
        <end position="150"/>
    </location>
</feature>
<name>A0A5C8PKK3_9HYPH</name>
<dbReference type="Gene3D" id="2.40.50.1020">
    <property type="entry name" value="LytTr DNA-binding domain"/>
    <property type="match status" value="1"/>
</dbReference>
<evidence type="ECO:0000313" key="5">
    <source>
        <dbReference type="Proteomes" id="UP000321638"/>
    </source>
</evidence>
<comment type="caution">
    <text evidence="4">The sequence shown here is derived from an EMBL/GenBank/DDBJ whole genome shotgun (WGS) entry which is preliminary data.</text>
</comment>
<organism evidence="4 5">
    <name type="scientific">Vineibacter terrae</name>
    <dbReference type="NCBI Taxonomy" id="2586908"/>
    <lineage>
        <taxon>Bacteria</taxon>
        <taxon>Pseudomonadati</taxon>
        <taxon>Pseudomonadota</taxon>
        <taxon>Alphaproteobacteria</taxon>
        <taxon>Hyphomicrobiales</taxon>
        <taxon>Vineibacter</taxon>
    </lineage>
</organism>
<dbReference type="Pfam" id="PF04397">
    <property type="entry name" value="LytTR"/>
    <property type="match status" value="1"/>
</dbReference>